<keyword evidence="1" id="KW-0472">Membrane</keyword>
<protein>
    <submittedName>
        <fullName evidence="2">Uncharacterized protein</fullName>
    </submittedName>
</protein>
<evidence type="ECO:0000313" key="2">
    <source>
        <dbReference type="EMBL" id="MBJ7603153.1"/>
    </source>
</evidence>
<organism evidence="2 3">
    <name type="scientific">Candidatus Dormiibacter inghamiae</name>
    <dbReference type="NCBI Taxonomy" id="3127013"/>
    <lineage>
        <taxon>Bacteria</taxon>
        <taxon>Bacillati</taxon>
        <taxon>Candidatus Dormiibacterota</taxon>
        <taxon>Candidatus Dormibacteria</taxon>
        <taxon>Candidatus Dormibacterales</taxon>
        <taxon>Candidatus Dormibacteraceae</taxon>
        <taxon>Candidatus Dormiibacter</taxon>
    </lineage>
</organism>
<keyword evidence="1" id="KW-0812">Transmembrane</keyword>
<feature type="transmembrane region" description="Helical" evidence="1">
    <location>
        <begin position="109"/>
        <end position="127"/>
    </location>
</feature>
<name>A0A934NDG8_9BACT</name>
<accession>A0A934NDG8</accession>
<dbReference type="Proteomes" id="UP000620075">
    <property type="component" value="Unassembled WGS sequence"/>
</dbReference>
<evidence type="ECO:0000256" key="1">
    <source>
        <dbReference type="SAM" id="Phobius"/>
    </source>
</evidence>
<sequence>MTSLAVAGALLAWLGAAAITVSDGRRALALGLALAGGGLGLPALQQAGPAAAAVLVAAAALSAGLRLRAGEPGWRVLQAGSTPRLILALLMLPLSAYVALYLISAEGGATRLAALTVAGLGAARMLSGGARSGALTGGAALALGLSLLSGQLGLVAGGLVSLVVSSLPVSDPEALA</sequence>
<dbReference type="RefSeq" id="WP_338178689.1">
    <property type="nucleotide sequence ID" value="NZ_JAEKNQ010000033.1"/>
</dbReference>
<evidence type="ECO:0000313" key="3">
    <source>
        <dbReference type="Proteomes" id="UP000620075"/>
    </source>
</evidence>
<gene>
    <name evidence="2" type="ORF">JF888_08205</name>
</gene>
<feature type="transmembrane region" description="Helical" evidence="1">
    <location>
        <begin position="47"/>
        <end position="65"/>
    </location>
</feature>
<proteinExistence type="predicted"/>
<dbReference type="AlphaFoldDB" id="A0A934NDG8"/>
<dbReference type="EMBL" id="JAEKNQ010000033">
    <property type="protein sequence ID" value="MBJ7603153.1"/>
    <property type="molecule type" value="Genomic_DNA"/>
</dbReference>
<reference evidence="2 3" key="1">
    <citation type="submission" date="2020-10" db="EMBL/GenBank/DDBJ databases">
        <title>Ca. Dormibacterota MAGs.</title>
        <authorList>
            <person name="Montgomery K."/>
        </authorList>
    </citation>
    <scope>NUCLEOTIDE SEQUENCE [LARGE SCALE GENOMIC DNA]</scope>
    <source>
        <strain evidence="2">SC8811_S16_3</strain>
    </source>
</reference>
<comment type="caution">
    <text evidence="2">The sequence shown here is derived from an EMBL/GenBank/DDBJ whole genome shotgun (WGS) entry which is preliminary data.</text>
</comment>
<keyword evidence="1" id="KW-1133">Transmembrane helix</keyword>
<feature type="transmembrane region" description="Helical" evidence="1">
    <location>
        <begin position="139"/>
        <end position="164"/>
    </location>
</feature>
<feature type="transmembrane region" description="Helical" evidence="1">
    <location>
        <begin position="85"/>
        <end position="103"/>
    </location>
</feature>